<keyword evidence="2" id="KW-0963">Cytoplasm</keyword>
<dbReference type="PRINTS" id="PR01438">
    <property type="entry name" value="UNVRSLSTRESS"/>
</dbReference>
<reference evidence="4 5" key="1">
    <citation type="submission" date="2019-01" db="EMBL/GenBank/DDBJ databases">
        <title>Vagococcus silagei sp. nov. isolated from brewer's grain.</title>
        <authorList>
            <person name="Guu J.-R."/>
        </authorList>
    </citation>
    <scope>NUCLEOTIDE SEQUENCE [LARGE SCALE GENOMIC DNA]</scope>
    <source>
        <strain evidence="4 5">2B-2</strain>
    </source>
</reference>
<evidence type="ECO:0000259" key="3">
    <source>
        <dbReference type="Pfam" id="PF00582"/>
    </source>
</evidence>
<accession>A0A4S3B8Y6</accession>
<protein>
    <recommendedName>
        <fullName evidence="2">Universal stress protein</fullName>
    </recommendedName>
</protein>
<organism evidence="4 5">
    <name type="scientific">Vagococcus silagei</name>
    <dbReference type="NCBI Taxonomy" id="2508885"/>
    <lineage>
        <taxon>Bacteria</taxon>
        <taxon>Bacillati</taxon>
        <taxon>Bacillota</taxon>
        <taxon>Bacilli</taxon>
        <taxon>Lactobacillales</taxon>
        <taxon>Enterococcaceae</taxon>
        <taxon>Vagococcus</taxon>
    </lineage>
</organism>
<evidence type="ECO:0000313" key="5">
    <source>
        <dbReference type="Proteomes" id="UP000310506"/>
    </source>
</evidence>
<gene>
    <name evidence="4" type="ORF">ESZ54_00870</name>
</gene>
<dbReference type="PANTHER" id="PTHR46268">
    <property type="entry name" value="STRESS RESPONSE PROTEIN NHAX"/>
    <property type="match status" value="1"/>
</dbReference>
<proteinExistence type="inferred from homology"/>
<comment type="caution">
    <text evidence="4">The sequence shown here is derived from an EMBL/GenBank/DDBJ whole genome shotgun (WGS) entry which is preliminary data.</text>
</comment>
<dbReference type="PANTHER" id="PTHR46268:SF6">
    <property type="entry name" value="UNIVERSAL STRESS PROTEIN UP12"/>
    <property type="match status" value="1"/>
</dbReference>
<sequence>MIYKRILVGIDGSEESEKAFLEAVDVAKENEATLYLAWINTETNRNPNQDQFSSKEQLIYDRKVLKKELEAKEQGVEKVVPIVLSGDPKKYLSQSIPNEHKIDLIVLGATSKGLLTKLLIGSTAKYVVEHAQCSVLIAK</sequence>
<dbReference type="EMBL" id="SDGV01000001">
    <property type="protein sequence ID" value="THB62396.1"/>
    <property type="molecule type" value="Genomic_DNA"/>
</dbReference>
<comment type="subcellular location">
    <subcellularLocation>
        <location evidence="2">Cytoplasm</location>
    </subcellularLocation>
</comment>
<dbReference type="InterPro" id="IPR006015">
    <property type="entry name" value="Universal_stress_UspA"/>
</dbReference>
<dbReference type="SUPFAM" id="SSF52402">
    <property type="entry name" value="Adenine nucleotide alpha hydrolases-like"/>
    <property type="match status" value="1"/>
</dbReference>
<dbReference type="CDD" id="cd00293">
    <property type="entry name" value="USP-like"/>
    <property type="match status" value="1"/>
</dbReference>
<evidence type="ECO:0000313" key="4">
    <source>
        <dbReference type="EMBL" id="THB62396.1"/>
    </source>
</evidence>
<dbReference type="InterPro" id="IPR006016">
    <property type="entry name" value="UspA"/>
</dbReference>
<dbReference type="Gene3D" id="3.40.50.620">
    <property type="entry name" value="HUPs"/>
    <property type="match status" value="1"/>
</dbReference>
<dbReference type="Pfam" id="PF00582">
    <property type="entry name" value="Usp"/>
    <property type="match status" value="1"/>
</dbReference>
<dbReference type="PIRSF" id="PIRSF006276">
    <property type="entry name" value="UspA"/>
    <property type="match status" value="1"/>
</dbReference>
<dbReference type="Proteomes" id="UP000310506">
    <property type="component" value="Unassembled WGS sequence"/>
</dbReference>
<dbReference type="GO" id="GO:0005737">
    <property type="term" value="C:cytoplasm"/>
    <property type="evidence" value="ECO:0007669"/>
    <property type="project" value="UniProtKB-SubCell"/>
</dbReference>
<dbReference type="AlphaFoldDB" id="A0A4S3B8Y6"/>
<evidence type="ECO:0000256" key="2">
    <source>
        <dbReference type="PIRNR" id="PIRNR006276"/>
    </source>
</evidence>
<dbReference type="RefSeq" id="WP_136135782.1">
    <property type="nucleotide sequence ID" value="NZ_SDGV01000001.1"/>
</dbReference>
<name>A0A4S3B8Y6_9ENTE</name>
<dbReference type="InterPro" id="IPR014729">
    <property type="entry name" value="Rossmann-like_a/b/a_fold"/>
</dbReference>
<comment type="similarity">
    <text evidence="1 2">Belongs to the universal stress protein A family.</text>
</comment>
<feature type="domain" description="UspA" evidence="3">
    <location>
        <begin position="3"/>
        <end position="139"/>
    </location>
</feature>
<keyword evidence="5" id="KW-1185">Reference proteome</keyword>
<dbReference type="OrthoDB" id="9777884at2"/>
<evidence type="ECO:0000256" key="1">
    <source>
        <dbReference type="ARBA" id="ARBA00008791"/>
    </source>
</evidence>